<name>T5A5C3_OPHSC</name>
<gene>
    <name evidence="1" type="ORF">OCS_03643</name>
</gene>
<dbReference type="PANTHER" id="PTHR39466:SF1">
    <property type="entry name" value="RGS DOMAIN-CONTAINING PROTEIN"/>
    <property type="match status" value="1"/>
</dbReference>
<dbReference type="Proteomes" id="UP000019374">
    <property type="component" value="Unassembled WGS sequence"/>
</dbReference>
<evidence type="ECO:0000313" key="2">
    <source>
        <dbReference type="Proteomes" id="UP000019374"/>
    </source>
</evidence>
<protein>
    <recommendedName>
        <fullName evidence="3">RGS domain-containing protein</fullName>
    </recommendedName>
</protein>
<reference evidence="1 2" key="1">
    <citation type="journal article" date="2013" name="Chin. Sci. Bull.">
        <title>Genome survey uncovers the secrets of sex and lifestyle in caterpillar fungus.</title>
        <authorList>
            <person name="Hu X."/>
            <person name="Zhang Y."/>
            <person name="Xiao G."/>
            <person name="Zheng P."/>
            <person name="Xia Y."/>
            <person name="Zhang X."/>
            <person name="St Leger R.J."/>
            <person name="Liu X."/>
            <person name="Wang C."/>
        </authorList>
    </citation>
    <scope>NUCLEOTIDE SEQUENCE [LARGE SCALE GENOMIC DNA]</scope>
    <source>
        <strain evidence="2">Co18 / CGMCC 3.14243</strain>
        <tissue evidence="1">Fruit-body</tissue>
    </source>
</reference>
<dbReference type="InterPro" id="IPR036305">
    <property type="entry name" value="RGS_sf"/>
</dbReference>
<dbReference type="SUPFAM" id="SSF48097">
    <property type="entry name" value="Regulator of G-protein signaling, RGS"/>
    <property type="match status" value="1"/>
</dbReference>
<sequence>MHWPTWLTWYKKPQFRDIKEYSQAVGSGTRPLSPDGRSSSMIPRQLKVERVLENKTCSPMSLFDFYMYLKHIEYSEENLEFYIWYVLRPWPREASPLNPTVQAQEL</sequence>
<dbReference type="OrthoDB" id="3232309at2759"/>
<dbReference type="PANTHER" id="PTHR39466">
    <property type="entry name" value="RGS DOMAIN-CONTAINING PROTEIN"/>
    <property type="match status" value="1"/>
</dbReference>
<evidence type="ECO:0008006" key="3">
    <source>
        <dbReference type="Google" id="ProtNLM"/>
    </source>
</evidence>
<accession>T5A5C3</accession>
<dbReference type="EMBL" id="KE652739">
    <property type="protein sequence ID" value="EQL00640.1"/>
    <property type="molecule type" value="Genomic_DNA"/>
</dbReference>
<dbReference type="AlphaFoldDB" id="T5A5C3"/>
<proteinExistence type="predicted"/>
<organism evidence="1 2">
    <name type="scientific">Ophiocordyceps sinensis (strain Co18 / CGMCC 3.14243)</name>
    <name type="common">Yarsagumba caterpillar fungus</name>
    <name type="synonym">Hirsutella sinensis</name>
    <dbReference type="NCBI Taxonomy" id="911162"/>
    <lineage>
        <taxon>Eukaryota</taxon>
        <taxon>Fungi</taxon>
        <taxon>Dikarya</taxon>
        <taxon>Ascomycota</taxon>
        <taxon>Pezizomycotina</taxon>
        <taxon>Sordariomycetes</taxon>
        <taxon>Hypocreomycetidae</taxon>
        <taxon>Hypocreales</taxon>
        <taxon>Ophiocordycipitaceae</taxon>
        <taxon>Ophiocordyceps</taxon>
    </lineage>
</organism>
<evidence type="ECO:0000313" key="1">
    <source>
        <dbReference type="EMBL" id="EQL00640.1"/>
    </source>
</evidence>
<dbReference type="HOGENOM" id="CLU_2224009_0_0_1"/>
<dbReference type="eggNOG" id="ENOG502SG2M">
    <property type="taxonomic scope" value="Eukaryota"/>
</dbReference>